<evidence type="ECO:0000256" key="1">
    <source>
        <dbReference type="SAM" id="MobiDB-lite"/>
    </source>
</evidence>
<dbReference type="RefSeq" id="WP_153870328.1">
    <property type="nucleotide sequence ID" value="NZ_JAEKCT010000001.1"/>
</dbReference>
<dbReference type="EMBL" id="VOIW01000001">
    <property type="protein sequence ID" value="MRJ35863.1"/>
    <property type="molecule type" value="Genomic_DNA"/>
</dbReference>
<comment type="caution">
    <text evidence="3">The sequence shown here is derived from an EMBL/GenBank/DDBJ whole genome shotgun (WGS) entry which is preliminary data.</text>
</comment>
<reference evidence="2 5" key="2">
    <citation type="submission" date="2021-01" db="EMBL/GenBank/DDBJ databases">
        <title>Antibiotic resistance and phylogeny of Pseudomonas spp. isolated over three decades from chicken meat in the Norwegian food chain.</title>
        <authorList>
            <person name="Moen B."/>
        </authorList>
    </citation>
    <scope>NUCLEOTIDE SEQUENCE [LARGE SCALE GENOMIC DNA]</scope>
    <source>
        <strain evidence="2 5">MF6766</strain>
    </source>
</reference>
<evidence type="ECO:0000313" key="3">
    <source>
        <dbReference type="EMBL" id="MRJ35863.1"/>
    </source>
</evidence>
<gene>
    <name evidence="3" type="ORF">FRT59_02590</name>
    <name evidence="2" type="ORF">JJD71_09095</name>
</gene>
<dbReference type="OrthoDB" id="7025816at2"/>
<feature type="region of interest" description="Disordered" evidence="1">
    <location>
        <begin position="95"/>
        <end position="119"/>
    </location>
</feature>
<evidence type="ECO:0000313" key="2">
    <source>
        <dbReference type="EMBL" id="MBK3459220.1"/>
    </source>
</evidence>
<keyword evidence="5" id="KW-1185">Reference proteome</keyword>
<feature type="compositionally biased region" description="Polar residues" evidence="1">
    <location>
        <begin position="335"/>
        <end position="344"/>
    </location>
</feature>
<evidence type="ECO:0000313" key="4">
    <source>
        <dbReference type="Proteomes" id="UP000408764"/>
    </source>
</evidence>
<dbReference type="Proteomes" id="UP000408764">
    <property type="component" value="Unassembled WGS sequence"/>
</dbReference>
<sequence length="621" mass="64446">MQNSYSLAYAVAKNGRDAFGSTDGALDADIVSPGALSVGSSIPSTGLADLSGTVAALTNVTLKLDELAQSLGSLREGVHSLDTALSSLRAIAMRSSKGDERTESKTVSESVSTTSEDMRHTREAMTLGSAQIIDLASALQHSGSQLKFDKTATSEKSIKVLREESSESGKRFSKTLDATPVWGETLWLKAKTSLVDSANGAAEESPALAGAIKTAGAVTPVFSEFFSGLGDTIKTRVAGNVVDATLGRLPGVGKLFKEGGAEKDKSCCCAAATQHPIEGRRSRSQGSRGKKSARQSKSQQKQSSQNTQNSQNRQSRQSRQNTQNRPKKQRVAPKTASTTRSPATKNGGVFARILTSLERDAKALLPAPFLGFDAGGPVRRLQPRVAVANSRRKNGSAGQWTASRGPGLIEALERKLIPLPSEGRVTAPPQARNFTREPLPGPLKMPANPLGTVSKLGLAGARRIGPLKYVDTAMDVVQGVRNGDAKAVGVGLSTAGGAWAGASAGAAIGTLIFPGVGTAIGGAIGGLLGSEAGSWLGDKLLGSNDRLPAPNALSKELNSARTDNVQVTISPSIQITGVNPADAQQVVSQVIQALQFQCMPMVTDSLGIRRNAALADPPGGD</sequence>
<name>A0A5P1D5Z9_9PSED</name>
<proteinExistence type="predicted"/>
<feature type="region of interest" description="Disordered" evidence="1">
    <location>
        <begin position="421"/>
        <end position="446"/>
    </location>
</feature>
<feature type="compositionally biased region" description="Low complexity" evidence="1">
    <location>
        <begin position="295"/>
        <end position="324"/>
    </location>
</feature>
<reference evidence="3 4" key="1">
    <citation type="submission" date="2019-08" db="EMBL/GenBank/DDBJ databases">
        <title>Pseudomonas haemolytica sp. nov. isolated from raw milk and skim milk concentrate.</title>
        <authorList>
            <person name="Hofmann K."/>
            <person name="Huptas C."/>
            <person name="Doll E."/>
            <person name="Scherer S."/>
            <person name="Wenning M."/>
        </authorList>
    </citation>
    <scope>NUCLEOTIDE SEQUENCE [LARGE SCALE GENOMIC DNA]</scope>
    <source>
        <strain evidence="3 4">DSM 108987</strain>
    </source>
</reference>
<feature type="region of interest" description="Disordered" evidence="1">
    <location>
        <begin position="276"/>
        <end position="345"/>
    </location>
</feature>
<organism evidence="3 4">
    <name type="scientific">Pseudomonas haemolytica</name>
    <dbReference type="NCBI Taxonomy" id="2600065"/>
    <lineage>
        <taxon>Bacteria</taxon>
        <taxon>Pseudomonadati</taxon>
        <taxon>Pseudomonadota</taxon>
        <taxon>Gammaproteobacteria</taxon>
        <taxon>Pseudomonadales</taxon>
        <taxon>Pseudomonadaceae</taxon>
        <taxon>Pseudomonas</taxon>
    </lineage>
</organism>
<dbReference type="Proteomes" id="UP000620382">
    <property type="component" value="Unassembled WGS sequence"/>
</dbReference>
<evidence type="ECO:0000313" key="5">
    <source>
        <dbReference type="Proteomes" id="UP000620382"/>
    </source>
</evidence>
<dbReference type="AlphaFoldDB" id="A0A5P1D5Z9"/>
<dbReference type="EMBL" id="JAENSR010000002">
    <property type="protein sequence ID" value="MBK3459220.1"/>
    <property type="molecule type" value="Genomic_DNA"/>
</dbReference>
<protein>
    <submittedName>
        <fullName evidence="3">Phage tail tape measure protein</fullName>
    </submittedName>
</protein>
<accession>A0A5P1D5Z9</accession>
<feature type="compositionally biased region" description="Basic and acidic residues" evidence="1">
    <location>
        <begin position="96"/>
        <end position="106"/>
    </location>
</feature>